<feature type="coiled-coil region" evidence="6">
    <location>
        <begin position="121"/>
        <end position="155"/>
    </location>
</feature>
<keyword evidence="4" id="KW-1133">Transmembrane helix</keyword>
<dbReference type="OrthoDB" id="9804152at2"/>
<dbReference type="Pfam" id="PF04011">
    <property type="entry name" value="LemA"/>
    <property type="match status" value="1"/>
</dbReference>
<reference evidence="7 8" key="1">
    <citation type="submission" date="2018-05" db="EMBL/GenBank/DDBJ databases">
        <title>Genomic Encyclopedia of Type Strains, Phase IV (KMG-IV): sequencing the most valuable type-strain genomes for metagenomic binning, comparative biology and taxonomic classification.</title>
        <authorList>
            <person name="Goeker M."/>
        </authorList>
    </citation>
    <scope>NUCLEOTIDE SEQUENCE [LARGE SCALE GENOMIC DNA]</scope>
    <source>
        <strain evidence="7 8">DSM 26006</strain>
    </source>
</reference>
<dbReference type="InterPro" id="IPR023353">
    <property type="entry name" value="LemA-like_dom_sf"/>
</dbReference>
<name>A0A317R8C4_9BURK</name>
<comment type="similarity">
    <text evidence="2">Belongs to the LemA family.</text>
</comment>
<comment type="caution">
    <text evidence="7">The sequence shown here is derived from an EMBL/GenBank/DDBJ whole genome shotgun (WGS) entry which is preliminary data.</text>
</comment>
<protein>
    <submittedName>
        <fullName evidence="7">LemA protein</fullName>
    </submittedName>
</protein>
<dbReference type="Gene3D" id="1.20.1440.20">
    <property type="entry name" value="LemA-like domain"/>
    <property type="match status" value="1"/>
</dbReference>
<dbReference type="RefSeq" id="WP_110012412.1">
    <property type="nucleotide sequence ID" value="NZ_QGUB01000008.1"/>
</dbReference>
<keyword evidence="3" id="KW-0812">Transmembrane</keyword>
<dbReference type="EMBL" id="QGUB01000008">
    <property type="protein sequence ID" value="PWW44338.1"/>
    <property type="molecule type" value="Genomic_DNA"/>
</dbReference>
<evidence type="ECO:0000313" key="7">
    <source>
        <dbReference type="EMBL" id="PWW44338.1"/>
    </source>
</evidence>
<dbReference type="SUPFAM" id="SSF140478">
    <property type="entry name" value="LemA-like"/>
    <property type="match status" value="1"/>
</dbReference>
<dbReference type="Proteomes" id="UP000246483">
    <property type="component" value="Unassembled WGS sequence"/>
</dbReference>
<evidence type="ECO:0000256" key="2">
    <source>
        <dbReference type="ARBA" id="ARBA00008854"/>
    </source>
</evidence>
<evidence type="ECO:0000313" key="8">
    <source>
        <dbReference type="Proteomes" id="UP000246483"/>
    </source>
</evidence>
<accession>A0A317R8C4</accession>
<gene>
    <name evidence="7" type="ORF">DFR36_10811</name>
</gene>
<dbReference type="GO" id="GO:0016020">
    <property type="term" value="C:membrane"/>
    <property type="evidence" value="ECO:0007669"/>
    <property type="project" value="UniProtKB-SubCell"/>
</dbReference>
<evidence type="ECO:0000256" key="4">
    <source>
        <dbReference type="ARBA" id="ARBA00022989"/>
    </source>
</evidence>
<evidence type="ECO:0000256" key="6">
    <source>
        <dbReference type="SAM" id="Coils"/>
    </source>
</evidence>
<keyword evidence="5" id="KW-0472">Membrane</keyword>
<keyword evidence="6" id="KW-0175">Coiled coil</keyword>
<evidence type="ECO:0000256" key="3">
    <source>
        <dbReference type="ARBA" id="ARBA00022692"/>
    </source>
</evidence>
<comment type="subcellular location">
    <subcellularLocation>
        <location evidence="1">Membrane</location>
        <topology evidence="1">Single-pass membrane protein</topology>
    </subcellularLocation>
</comment>
<evidence type="ECO:0000256" key="1">
    <source>
        <dbReference type="ARBA" id="ARBA00004167"/>
    </source>
</evidence>
<proteinExistence type="inferred from homology"/>
<dbReference type="InterPro" id="IPR007156">
    <property type="entry name" value="MamQ_LemA"/>
</dbReference>
<keyword evidence="8" id="KW-1185">Reference proteome</keyword>
<evidence type="ECO:0000256" key="5">
    <source>
        <dbReference type="ARBA" id="ARBA00023136"/>
    </source>
</evidence>
<dbReference type="AlphaFoldDB" id="A0A317R8C4"/>
<sequence length="180" mass="19037">MWILVLALALLLFWAVGAYGRLARLRAAVHRAFGALDAHQLRLLALLSELEAASGSGATHARAQAARAVLVAAGAGLAEALAVARARPLDAAALDALAAQQRSLAAAWAEWRRSAQPEEGGDASSEDMAQWEQRHAQLEEQLAGVRAAFNEAVERHNAAVAQFPASLLAWLLGLRPGSRL</sequence>
<organism evidence="7 8">
    <name type="scientific">Melaminivora alkalimesophila</name>
    <dbReference type="NCBI Taxonomy" id="1165852"/>
    <lineage>
        <taxon>Bacteria</taxon>
        <taxon>Pseudomonadati</taxon>
        <taxon>Pseudomonadota</taxon>
        <taxon>Betaproteobacteria</taxon>
        <taxon>Burkholderiales</taxon>
        <taxon>Comamonadaceae</taxon>
        <taxon>Melaminivora</taxon>
    </lineage>
</organism>